<keyword evidence="3" id="KW-1185">Reference proteome</keyword>
<name>A0A7Y9LVI1_9MICC</name>
<evidence type="ECO:0000313" key="2">
    <source>
        <dbReference type="EMBL" id="NYE96383.1"/>
    </source>
</evidence>
<dbReference type="AlphaFoldDB" id="A0A7Y9LVI1"/>
<keyword evidence="1" id="KW-0732">Signal</keyword>
<evidence type="ECO:0000313" key="3">
    <source>
        <dbReference type="Proteomes" id="UP000521748"/>
    </source>
</evidence>
<reference evidence="2 3" key="1">
    <citation type="submission" date="2020-07" db="EMBL/GenBank/DDBJ databases">
        <title>Sequencing the genomes of 1000 actinobacteria strains.</title>
        <authorList>
            <person name="Klenk H.-P."/>
        </authorList>
    </citation>
    <scope>NUCLEOTIDE SEQUENCE [LARGE SCALE GENOMIC DNA]</scope>
    <source>
        <strain evidence="2 3">DSM 102047</strain>
    </source>
</reference>
<dbReference type="Proteomes" id="UP000521748">
    <property type="component" value="Unassembled WGS sequence"/>
</dbReference>
<accession>A0A7Y9LVI1</accession>
<dbReference type="EMBL" id="JACBYQ010000002">
    <property type="protein sequence ID" value="NYE96383.1"/>
    <property type="molecule type" value="Genomic_DNA"/>
</dbReference>
<protein>
    <recommendedName>
        <fullName evidence="4">Lipoprotein</fullName>
    </recommendedName>
</protein>
<comment type="caution">
    <text evidence="2">The sequence shown here is derived from an EMBL/GenBank/DDBJ whole genome shotgun (WGS) entry which is preliminary data.</text>
</comment>
<feature type="chain" id="PRO_5039487944" description="Lipoprotein" evidence="1">
    <location>
        <begin position="34"/>
        <end position="232"/>
    </location>
</feature>
<organism evidence="2 3">
    <name type="scientific">Psychromicrobium silvestre</name>
    <dbReference type="NCBI Taxonomy" id="1645614"/>
    <lineage>
        <taxon>Bacteria</taxon>
        <taxon>Bacillati</taxon>
        <taxon>Actinomycetota</taxon>
        <taxon>Actinomycetes</taxon>
        <taxon>Micrococcales</taxon>
        <taxon>Micrococcaceae</taxon>
        <taxon>Psychromicrobium</taxon>
    </lineage>
</organism>
<dbReference type="RefSeq" id="WP_179390042.1">
    <property type="nucleotide sequence ID" value="NZ_JACBYQ010000002.1"/>
</dbReference>
<evidence type="ECO:0008006" key="4">
    <source>
        <dbReference type="Google" id="ProtNLM"/>
    </source>
</evidence>
<evidence type="ECO:0000256" key="1">
    <source>
        <dbReference type="SAM" id="SignalP"/>
    </source>
</evidence>
<gene>
    <name evidence="2" type="ORF">FHU41_002633</name>
</gene>
<feature type="signal peptide" evidence="1">
    <location>
        <begin position="1"/>
        <end position="33"/>
    </location>
</feature>
<sequence length="232" mass="23777">MTRMTGKLRKAVSALAAAFAVLLLCTACFTLDAPDPNATTPTGPAPSYLDRLKSAQTVEPTSTAAKTLDSGIQGFLSPGHDIACVFTSARGGHVNNPLEPNDYGNSKNQPYAVVPVVQCELASYPAPAAKDVKDNCGGTGIGYLGGVVLLSPKAVQYGACRAGLTGLESSAQDSSSSKQVLAGFPSLDAGLSLDAMGYRCAPMDEGVACANLSNGVGFFVSKESYQLFGVKA</sequence>
<proteinExistence type="predicted"/>